<keyword evidence="1" id="KW-0812">Transmembrane</keyword>
<accession>A0A6I1FCN8</accession>
<feature type="transmembrane region" description="Helical" evidence="1">
    <location>
        <begin position="9"/>
        <end position="26"/>
    </location>
</feature>
<keyword evidence="1" id="KW-1133">Transmembrane helix</keyword>
<keyword evidence="1" id="KW-0472">Membrane</keyword>
<comment type="caution">
    <text evidence="2">The sequence shown here is derived from an EMBL/GenBank/DDBJ whole genome shotgun (WGS) entry which is preliminary data.</text>
</comment>
<dbReference type="Proteomes" id="UP000429595">
    <property type="component" value="Unassembled WGS sequence"/>
</dbReference>
<evidence type="ECO:0000313" key="3">
    <source>
        <dbReference type="Proteomes" id="UP000429595"/>
    </source>
</evidence>
<name>A0A6I1FCN8_9BACI</name>
<dbReference type="AlphaFoldDB" id="A0A6I1FCN8"/>
<feature type="transmembrane region" description="Helical" evidence="1">
    <location>
        <begin position="38"/>
        <end position="56"/>
    </location>
</feature>
<protein>
    <submittedName>
        <fullName evidence="2">Uncharacterized protein</fullName>
    </submittedName>
</protein>
<evidence type="ECO:0000313" key="2">
    <source>
        <dbReference type="EMBL" id="KAB7705240.1"/>
    </source>
</evidence>
<proteinExistence type="predicted"/>
<sequence length="63" mass="7219">MEKSTIQPLILLALIFSGFSMGLYSYSSYEEEQWGRSALFAALCICFIGVSLYGWCRNKQIRK</sequence>
<keyword evidence="3" id="KW-1185">Reference proteome</keyword>
<reference evidence="2 3" key="1">
    <citation type="submission" date="2019-10" db="EMBL/GenBank/DDBJ databases">
        <title>Bacillus aerolatum sp. nov., isolated from bioaerosol of sport playgrounds.</title>
        <authorList>
            <person name="Chen P."/>
            <person name="Zhang G."/>
        </authorList>
    </citation>
    <scope>NUCLEOTIDE SEQUENCE [LARGE SCALE GENOMIC DNA]</scope>
    <source>
        <strain evidence="2 3">CX253</strain>
    </source>
</reference>
<organism evidence="2 3">
    <name type="scientific">Bacillus aerolatus</name>
    <dbReference type="NCBI Taxonomy" id="2653354"/>
    <lineage>
        <taxon>Bacteria</taxon>
        <taxon>Bacillati</taxon>
        <taxon>Bacillota</taxon>
        <taxon>Bacilli</taxon>
        <taxon>Bacillales</taxon>
        <taxon>Bacillaceae</taxon>
        <taxon>Bacillus</taxon>
    </lineage>
</organism>
<dbReference type="RefSeq" id="WP_152153061.1">
    <property type="nucleotide sequence ID" value="NZ_WEIO01000009.1"/>
</dbReference>
<dbReference type="EMBL" id="WEIO01000009">
    <property type="protein sequence ID" value="KAB7705240.1"/>
    <property type="molecule type" value="Genomic_DNA"/>
</dbReference>
<evidence type="ECO:0000256" key="1">
    <source>
        <dbReference type="SAM" id="Phobius"/>
    </source>
</evidence>
<gene>
    <name evidence="2" type="ORF">F9802_14115</name>
</gene>